<dbReference type="CDD" id="cd06433">
    <property type="entry name" value="GT_2_WfgS_like"/>
    <property type="match status" value="1"/>
</dbReference>
<accession>A0A388TCX1</accession>
<reference evidence="2 3" key="1">
    <citation type="journal article" date="2019" name="ISME J.">
        <title>Genome analyses of uncultured TG2/ZB3 bacteria in 'Margulisbacteria' specifically attached to ectosymbiotic spirochetes of protists in the termite gut.</title>
        <authorList>
            <person name="Utami Y.D."/>
            <person name="Kuwahara H."/>
            <person name="Igai K."/>
            <person name="Murakami T."/>
            <person name="Sugaya K."/>
            <person name="Morikawa T."/>
            <person name="Nagura Y."/>
            <person name="Yuki M."/>
            <person name="Deevong P."/>
            <person name="Inoue T."/>
            <person name="Kihara K."/>
            <person name="Lo N."/>
            <person name="Yamada A."/>
            <person name="Ohkuma M."/>
            <person name="Hongoh Y."/>
        </authorList>
    </citation>
    <scope>NUCLEOTIDE SEQUENCE [LARGE SCALE GENOMIC DNA]</scope>
    <source>
        <strain evidence="2">NkOx7-01</strain>
    </source>
</reference>
<dbReference type="Pfam" id="PF00535">
    <property type="entry name" value="Glycos_transf_2"/>
    <property type="match status" value="1"/>
</dbReference>
<dbReference type="InterPro" id="IPR001173">
    <property type="entry name" value="Glyco_trans_2-like"/>
</dbReference>
<dbReference type="PANTHER" id="PTHR22916:SF67">
    <property type="entry name" value="COLANIC ACID BIOSYNTHESIS GLYCOSYL TRANSFERASE WCAE-RELATED"/>
    <property type="match status" value="1"/>
</dbReference>
<dbReference type="Proteomes" id="UP000269352">
    <property type="component" value="Unassembled WGS sequence"/>
</dbReference>
<dbReference type="PANTHER" id="PTHR22916">
    <property type="entry name" value="GLYCOSYLTRANSFERASE"/>
    <property type="match status" value="1"/>
</dbReference>
<comment type="caution">
    <text evidence="2">The sequence shown here is derived from an EMBL/GenBank/DDBJ whole genome shotgun (WGS) entry which is preliminary data.</text>
</comment>
<evidence type="ECO:0000259" key="1">
    <source>
        <dbReference type="Pfam" id="PF00535"/>
    </source>
</evidence>
<keyword evidence="2" id="KW-0808">Transferase</keyword>
<proteinExistence type="predicted"/>
<evidence type="ECO:0000313" key="3">
    <source>
        <dbReference type="Proteomes" id="UP000269352"/>
    </source>
</evidence>
<organism evidence="2 3">
    <name type="scientific">Termititenax aidoneus</name>
    <dbReference type="NCBI Taxonomy" id="2218524"/>
    <lineage>
        <taxon>Bacteria</taxon>
        <taxon>Bacillati</taxon>
        <taxon>Candidatus Margulisiibacteriota</taxon>
        <taxon>Candidatus Termititenacia</taxon>
        <taxon>Candidatus Termititenacales</taxon>
        <taxon>Candidatus Termititenacaceae</taxon>
        <taxon>Candidatus Termititenax</taxon>
    </lineage>
</organism>
<protein>
    <submittedName>
        <fullName evidence="2">Glycosyl transferase GTA-type super family</fullName>
    </submittedName>
</protein>
<dbReference type="SUPFAM" id="SSF53448">
    <property type="entry name" value="Nucleotide-diphospho-sugar transferases"/>
    <property type="match status" value="1"/>
</dbReference>
<sequence>MPKFSLITVCKNAAPALQRTLYSAKQQTFADYEHIVIDGGSTDNTFKVLAEYKDYIDKVISEPDTGVYNAMNKGIRLAGGGYLLFLNAGDIFLHENVLHMVAEQLTRKTVDVFFGHTLSLDRVTGKAFIRTQLPYVNRLTLWGSTIAHQAAFINRRAFAEIGLYEESFQILADYEWFCRAIIIHNCSCQYYDFVPVVYGLDGLSSAPANSDIAKRAWQERRIIRQKYYNKLGLLVYQNDFFYWKFLRLNVFIYKVWKKLRRKEK</sequence>
<dbReference type="GO" id="GO:0016740">
    <property type="term" value="F:transferase activity"/>
    <property type="evidence" value="ECO:0007669"/>
    <property type="project" value="UniProtKB-KW"/>
</dbReference>
<name>A0A388TCX1_TERA1</name>
<keyword evidence="3" id="KW-1185">Reference proteome</keyword>
<dbReference type="EMBL" id="BGZN01000035">
    <property type="protein sequence ID" value="GBR74226.1"/>
    <property type="molecule type" value="Genomic_DNA"/>
</dbReference>
<dbReference type="Gene3D" id="3.90.550.10">
    <property type="entry name" value="Spore Coat Polysaccharide Biosynthesis Protein SpsA, Chain A"/>
    <property type="match status" value="1"/>
</dbReference>
<evidence type="ECO:0000313" key="2">
    <source>
        <dbReference type="EMBL" id="GBR74226.1"/>
    </source>
</evidence>
<feature type="domain" description="Glycosyltransferase 2-like" evidence="1">
    <location>
        <begin position="5"/>
        <end position="150"/>
    </location>
</feature>
<dbReference type="InterPro" id="IPR029044">
    <property type="entry name" value="Nucleotide-diphossugar_trans"/>
</dbReference>
<gene>
    <name evidence="2" type="ORF">NO1_1440</name>
</gene>
<dbReference type="AlphaFoldDB" id="A0A388TCX1"/>